<comment type="caution">
    <text evidence="3">The sequence shown here is derived from an EMBL/GenBank/DDBJ whole genome shotgun (WGS) entry which is preliminary data.</text>
</comment>
<dbReference type="Proteomes" id="UP000023152">
    <property type="component" value="Unassembled WGS sequence"/>
</dbReference>
<reference evidence="3 4" key="1">
    <citation type="journal article" date="2013" name="Curr. Biol.">
        <title>The Genome of the Foraminiferan Reticulomyxa filosa.</title>
        <authorList>
            <person name="Glockner G."/>
            <person name="Hulsmann N."/>
            <person name="Schleicher M."/>
            <person name="Noegel A.A."/>
            <person name="Eichinger L."/>
            <person name="Gallinger C."/>
            <person name="Pawlowski J."/>
            <person name="Sierra R."/>
            <person name="Euteneuer U."/>
            <person name="Pillet L."/>
            <person name="Moustafa A."/>
            <person name="Platzer M."/>
            <person name="Groth M."/>
            <person name="Szafranski K."/>
            <person name="Schliwa M."/>
        </authorList>
    </citation>
    <scope>NUCLEOTIDE SEQUENCE [LARGE SCALE GENOMIC DNA]</scope>
</reference>
<organism evidence="3 4">
    <name type="scientific">Reticulomyxa filosa</name>
    <dbReference type="NCBI Taxonomy" id="46433"/>
    <lineage>
        <taxon>Eukaryota</taxon>
        <taxon>Sar</taxon>
        <taxon>Rhizaria</taxon>
        <taxon>Retaria</taxon>
        <taxon>Foraminifera</taxon>
        <taxon>Monothalamids</taxon>
        <taxon>Reticulomyxidae</taxon>
        <taxon>Reticulomyxa</taxon>
    </lineage>
</organism>
<feature type="compositionally biased region" description="Basic and acidic residues" evidence="1">
    <location>
        <begin position="7"/>
        <end position="16"/>
    </location>
</feature>
<dbReference type="Pfam" id="PF00069">
    <property type="entry name" value="Pkinase"/>
    <property type="match status" value="1"/>
</dbReference>
<dbReference type="SMART" id="SM00220">
    <property type="entry name" value="S_TKc"/>
    <property type="match status" value="1"/>
</dbReference>
<evidence type="ECO:0000256" key="1">
    <source>
        <dbReference type="SAM" id="MobiDB-lite"/>
    </source>
</evidence>
<evidence type="ECO:0000259" key="2">
    <source>
        <dbReference type="PROSITE" id="PS50011"/>
    </source>
</evidence>
<dbReference type="InterPro" id="IPR000719">
    <property type="entry name" value="Prot_kinase_dom"/>
</dbReference>
<evidence type="ECO:0000313" key="4">
    <source>
        <dbReference type="Proteomes" id="UP000023152"/>
    </source>
</evidence>
<accession>X6MWZ5</accession>
<dbReference type="GO" id="GO:0005634">
    <property type="term" value="C:nucleus"/>
    <property type="evidence" value="ECO:0007669"/>
    <property type="project" value="TreeGrafter"/>
</dbReference>
<dbReference type="GO" id="GO:0005524">
    <property type="term" value="F:ATP binding"/>
    <property type="evidence" value="ECO:0007669"/>
    <property type="project" value="InterPro"/>
</dbReference>
<protein>
    <recommendedName>
        <fullName evidence="2">Protein kinase domain-containing protein</fullName>
    </recommendedName>
</protein>
<dbReference type="GO" id="GO:0004674">
    <property type="term" value="F:protein serine/threonine kinase activity"/>
    <property type="evidence" value="ECO:0007669"/>
    <property type="project" value="TreeGrafter"/>
</dbReference>
<dbReference type="InterPro" id="IPR008271">
    <property type="entry name" value="Ser/Thr_kinase_AS"/>
</dbReference>
<gene>
    <name evidence="3" type="ORF">RFI_19712</name>
</gene>
<dbReference type="EMBL" id="ASPP01016300">
    <property type="protein sequence ID" value="ETO17610.1"/>
    <property type="molecule type" value="Genomic_DNA"/>
</dbReference>
<sequence>MGLCASKGKEIREKGASDMQPNLVEKEEKKLEESRLWHSEVDGASTILDLGMFGPSSSATPSYSRSSPNVTMTSSSTSLAYVTNRKFEFQAPCEQSPIAINSLSEPMTPSTSRVCIQWTNESHKETNLSPSDQTQLTLALQSILKDAVSVCDDRPTSSELVVVRLISKSSSSQVYEVTEKEGHAKYALKILQVKPLGLFFFLKKKKKKSDFCMFICTLFANCTKKYFAVPSLFQKKLILEPPFFFFFFCPSMYVWFDDKKNHKRLFTSELNALTKLNDVPGVIGFVCACCCFRCVSHCFFCPQTTLKGWIKQEHTNREIKAKLIIRQLLKTLMEMHEQNIVHRDIKPENVVFVQGRKAEQKSDEDNRATNGKVYGEVKFIDFGEAAFVNDDTLYYHLVGTPCYLAPERFRKHCGWELKGINLKKYIYIHIII</sequence>
<dbReference type="Gene3D" id="1.10.510.10">
    <property type="entry name" value="Transferase(Phosphotransferase) domain 1"/>
    <property type="match status" value="1"/>
</dbReference>
<dbReference type="GO" id="GO:0044773">
    <property type="term" value="P:mitotic DNA damage checkpoint signaling"/>
    <property type="evidence" value="ECO:0007669"/>
    <property type="project" value="TreeGrafter"/>
</dbReference>
<dbReference type="SUPFAM" id="SSF56112">
    <property type="entry name" value="Protein kinase-like (PK-like)"/>
    <property type="match status" value="1"/>
</dbReference>
<keyword evidence="4" id="KW-1185">Reference proteome</keyword>
<feature type="domain" description="Protein kinase" evidence="2">
    <location>
        <begin position="160"/>
        <end position="432"/>
    </location>
</feature>
<evidence type="ECO:0000313" key="3">
    <source>
        <dbReference type="EMBL" id="ETO17610.1"/>
    </source>
</evidence>
<proteinExistence type="predicted"/>
<dbReference type="PANTHER" id="PTHR44167:SF18">
    <property type="entry name" value="PROTEIN KINASE DOMAIN-CONTAINING PROTEIN"/>
    <property type="match status" value="1"/>
</dbReference>
<dbReference type="InterPro" id="IPR011009">
    <property type="entry name" value="Kinase-like_dom_sf"/>
</dbReference>
<dbReference type="PROSITE" id="PS00108">
    <property type="entry name" value="PROTEIN_KINASE_ST"/>
    <property type="match status" value="1"/>
</dbReference>
<dbReference type="GO" id="GO:0005737">
    <property type="term" value="C:cytoplasm"/>
    <property type="evidence" value="ECO:0007669"/>
    <property type="project" value="TreeGrafter"/>
</dbReference>
<dbReference type="PANTHER" id="PTHR44167">
    <property type="entry name" value="OVARIAN-SPECIFIC SERINE/THREONINE-PROTEIN KINASE LOK-RELATED"/>
    <property type="match status" value="1"/>
</dbReference>
<dbReference type="PROSITE" id="PS50011">
    <property type="entry name" value="PROTEIN_KINASE_DOM"/>
    <property type="match status" value="1"/>
</dbReference>
<name>X6MWZ5_RETFI</name>
<feature type="region of interest" description="Disordered" evidence="1">
    <location>
        <begin position="1"/>
        <end position="23"/>
    </location>
</feature>
<dbReference type="AlphaFoldDB" id="X6MWZ5"/>